<proteinExistence type="predicted"/>
<evidence type="ECO:0000256" key="3">
    <source>
        <dbReference type="SAM" id="Phobius"/>
    </source>
</evidence>
<dbReference type="SUPFAM" id="SSF49590">
    <property type="entry name" value="PHL pollen allergen"/>
    <property type="match status" value="1"/>
</dbReference>
<dbReference type="InterPro" id="IPR049818">
    <property type="entry name" value="Expansin_EXLX1-like"/>
</dbReference>
<dbReference type="InterPro" id="IPR036749">
    <property type="entry name" value="Expansin_CBD_sf"/>
</dbReference>
<dbReference type="Gene3D" id="2.40.40.10">
    <property type="entry name" value="RlpA-like domain"/>
    <property type="match status" value="1"/>
</dbReference>
<dbReference type="PANTHER" id="PTHR31836">
    <property type="match status" value="1"/>
</dbReference>
<dbReference type="CDD" id="cd22272">
    <property type="entry name" value="DPBB_EXLX1-like"/>
    <property type="match status" value="1"/>
</dbReference>
<dbReference type="InterPro" id="IPR051477">
    <property type="entry name" value="Expansin_CellWall"/>
</dbReference>
<dbReference type="SUPFAM" id="SSF50685">
    <property type="entry name" value="Barwin-like endoglucanases"/>
    <property type="match status" value="1"/>
</dbReference>
<dbReference type="NCBIfam" id="NF041144">
    <property type="entry name" value="expansin_EXLX1"/>
    <property type="match status" value="1"/>
</dbReference>
<keyword evidence="3" id="KW-1133">Transmembrane helix</keyword>
<name>A0ABS4QLR8_9NOCA</name>
<keyword evidence="3" id="KW-0812">Transmembrane</keyword>
<dbReference type="InterPro" id="IPR036908">
    <property type="entry name" value="RlpA-like_sf"/>
</dbReference>
<dbReference type="PANTHER" id="PTHR31836:SF21">
    <property type="entry name" value="EXPANSIN-LIKE PROTEIN 7"/>
    <property type="match status" value="1"/>
</dbReference>
<dbReference type="InterPro" id="IPR009009">
    <property type="entry name" value="RlpA-like_DPBB"/>
</dbReference>
<dbReference type="Pfam" id="PF03330">
    <property type="entry name" value="DPBB_1"/>
    <property type="match status" value="1"/>
</dbReference>
<feature type="region of interest" description="Disordered" evidence="2">
    <location>
        <begin position="280"/>
        <end position="303"/>
    </location>
</feature>
<keyword evidence="1" id="KW-0732">Signal</keyword>
<feature type="transmembrane region" description="Helical" evidence="3">
    <location>
        <begin position="15"/>
        <end position="34"/>
    </location>
</feature>
<sequence>MHRIPLRQDQFRSSWAWSALGGLIAVVGVVVWVARPEPIVCEAAPTATDIMATTQNAVPPGSSGVATKRTTPVAAPPAESSAAVPGEARYYSFGSDVACSYQDLPVDGFYVGISTHEYSTADLCGAYLDVHGPQGDVRVLIADRCPGCAPGQLDLSIAAFERIADPAQGVADIRYSVVRDPDPAPEVGYQVKSDSSASWLAILFSNTGNPLRRVAIRPADGDDWQELTRGTDNHWTISGAGEGPFAVRVTDLYDNATEIYGLTLDPGPHRTGARLYTTEPAPEPAIADPTTPAPSSAPTTLPSTPVRLETARALAECKAGIVSGR</sequence>
<dbReference type="Proteomes" id="UP001519325">
    <property type="component" value="Unassembled WGS sequence"/>
</dbReference>
<feature type="region of interest" description="Disordered" evidence="2">
    <location>
        <begin position="58"/>
        <end position="79"/>
    </location>
</feature>
<accession>A0ABS4QLR8</accession>
<comment type="caution">
    <text evidence="5">The sequence shown here is derived from an EMBL/GenBank/DDBJ whole genome shotgun (WGS) entry which is preliminary data.</text>
</comment>
<keyword evidence="6" id="KW-1185">Reference proteome</keyword>
<organism evidence="5 6">
    <name type="scientific">Nocardia goodfellowii</name>
    <dbReference type="NCBI Taxonomy" id="882446"/>
    <lineage>
        <taxon>Bacteria</taxon>
        <taxon>Bacillati</taxon>
        <taxon>Actinomycetota</taxon>
        <taxon>Actinomycetes</taxon>
        <taxon>Mycobacteriales</taxon>
        <taxon>Nocardiaceae</taxon>
        <taxon>Nocardia</taxon>
    </lineage>
</organism>
<evidence type="ECO:0000256" key="1">
    <source>
        <dbReference type="ARBA" id="ARBA00022729"/>
    </source>
</evidence>
<protein>
    <submittedName>
        <fullName evidence="5">Expansin (Peptidoglycan-binding protein)</fullName>
    </submittedName>
</protein>
<dbReference type="RefSeq" id="WP_209895662.1">
    <property type="nucleotide sequence ID" value="NZ_JAGGMR010000001.1"/>
</dbReference>
<reference evidence="5 6" key="1">
    <citation type="submission" date="2021-03" db="EMBL/GenBank/DDBJ databases">
        <title>Sequencing the genomes of 1000 actinobacteria strains.</title>
        <authorList>
            <person name="Klenk H.-P."/>
        </authorList>
    </citation>
    <scope>NUCLEOTIDE SEQUENCE [LARGE SCALE GENOMIC DNA]</scope>
    <source>
        <strain evidence="5 6">DSM 45516</strain>
    </source>
</reference>
<evidence type="ECO:0000259" key="4">
    <source>
        <dbReference type="Pfam" id="PF03330"/>
    </source>
</evidence>
<feature type="domain" description="RlpA-like protein double-psi beta-barrel" evidence="4">
    <location>
        <begin position="127"/>
        <end position="175"/>
    </location>
</feature>
<keyword evidence="3" id="KW-0472">Membrane</keyword>
<dbReference type="EMBL" id="JAGGMR010000001">
    <property type="protein sequence ID" value="MBP2192647.1"/>
    <property type="molecule type" value="Genomic_DNA"/>
</dbReference>
<evidence type="ECO:0000256" key="2">
    <source>
        <dbReference type="SAM" id="MobiDB-lite"/>
    </source>
</evidence>
<evidence type="ECO:0000313" key="5">
    <source>
        <dbReference type="EMBL" id="MBP2192647.1"/>
    </source>
</evidence>
<gene>
    <name evidence="5" type="ORF">BJ987_005548</name>
</gene>
<evidence type="ECO:0000313" key="6">
    <source>
        <dbReference type="Proteomes" id="UP001519325"/>
    </source>
</evidence>
<dbReference type="Gene3D" id="2.60.40.760">
    <property type="entry name" value="Expansin, cellulose-binding-like domain"/>
    <property type="match status" value="1"/>
</dbReference>